<dbReference type="GO" id="GO:0004174">
    <property type="term" value="F:electron-transferring-flavoprotein dehydrogenase activity"/>
    <property type="evidence" value="ECO:0007669"/>
    <property type="project" value="UniProtKB-UniRule"/>
</dbReference>
<dbReference type="Pfam" id="PF13450">
    <property type="entry name" value="NAD_binding_8"/>
    <property type="match status" value="1"/>
</dbReference>
<dbReference type="InterPro" id="IPR040156">
    <property type="entry name" value="ETF-QO"/>
</dbReference>
<dbReference type="SUPFAM" id="SSF51905">
    <property type="entry name" value="FAD/NAD(P)-binding domain"/>
    <property type="match status" value="1"/>
</dbReference>
<evidence type="ECO:0000256" key="7">
    <source>
        <dbReference type="ARBA" id="ARBA00022827"/>
    </source>
</evidence>
<dbReference type="SUPFAM" id="SSF54862">
    <property type="entry name" value="4Fe-4S ferredoxins"/>
    <property type="match status" value="1"/>
</dbReference>
<dbReference type="Pfam" id="PF21162">
    <property type="entry name" value="ETFQO_UQ-bd"/>
    <property type="match status" value="1"/>
</dbReference>
<evidence type="ECO:0000256" key="2">
    <source>
        <dbReference type="ARBA" id="ARBA00002819"/>
    </source>
</evidence>
<comment type="cofactor">
    <cofactor evidence="14">
        <name>[4Fe-4S] cluster</name>
        <dbReference type="ChEBI" id="CHEBI:49883"/>
    </cofactor>
    <text evidence="14">Binds 1 [4Fe-4S] cluster.</text>
</comment>
<evidence type="ECO:0000256" key="13">
    <source>
        <dbReference type="ARBA" id="ARBA00052682"/>
    </source>
</evidence>
<reference evidence="17 18" key="1">
    <citation type="submission" date="2019-12" db="EMBL/GenBank/DDBJ databases">
        <title>Rhizobium genotypes associated with high levels of biological nitrogen fixation by grain legumes in a temperate-maritime cropping system.</title>
        <authorList>
            <person name="Maluk M."/>
            <person name="Francesc Ferrando Molina F."/>
            <person name="Lopez Del Egido L."/>
            <person name="Lafos M."/>
            <person name="Langarica-Fuentes A."/>
            <person name="Gebre Yohannes G."/>
            <person name="Young M.W."/>
            <person name="Martin P."/>
            <person name="Gantlett R."/>
            <person name="Kenicer G."/>
            <person name="Hawes C."/>
            <person name="Begg G.S."/>
            <person name="Quilliam R.S."/>
            <person name="Squire G.R."/>
            <person name="Poole P.S."/>
            <person name="Young P.W."/>
            <person name="Iannetta P.M."/>
            <person name="James E.K."/>
        </authorList>
    </citation>
    <scope>NUCLEOTIDE SEQUENCE [LARGE SCALE GENOMIC DNA]</scope>
    <source>
        <strain evidence="17 18">JHI1096</strain>
    </source>
</reference>
<evidence type="ECO:0000259" key="16">
    <source>
        <dbReference type="Pfam" id="PF21162"/>
    </source>
</evidence>
<keyword evidence="3 14" id="KW-0813">Transport</keyword>
<proteinExistence type="predicted"/>
<dbReference type="AlphaFoldDB" id="A0A6P0B7M1"/>
<protein>
    <recommendedName>
        <fullName evidence="14">Electron transfer flavoprotein-ubiquinone oxidoreductase</fullName>
        <shortName evidence="14">ETF-QO</shortName>
        <ecNumber evidence="14">1.5.5.1</ecNumber>
    </recommendedName>
</protein>
<keyword evidence="12 14" id="KW-0830">Ubiquinone</keyword>
<dbReference type="Proteomes" id="UP000471560">
    <property type="component" value="Unassembled WGS sequence"/>
</dbReference>
<keyword evidence="8 14" id="KW-0249">Electron transport</keyword>
<dbReference type="EC" id="1.5.5.1" evidence="14"/>
<evidence type="ECO:0000256" key="14">
    <source>
        <dbReference type="RuleBase" id="RU366068"/>
    </source>
</evidence>
<evidence type="ECO:0000256" key="1">
    <source>
        <dbReference type="ARBA" id="ARBA00001974"/>
    </source>
</evidence>
<dbReference type="PRINTS" id="PR00368">
    <property type="entry name" value="FADPNR"/>
</dbReference>
<comment type="cofactor">
    <cofactor evidence="1 14">
        <name>FAD</name>
        <dbReference type="ChEBI" id="CHEBI:57692"/>
    </cofactor>
</comment>
<evidence type="ECO:0000259" key="15">
    <source>
        <dbReference type="Pfam" id="PF05187"/>
    </source>
</evidence>
<dbReference type="Gene3D" id="3.30.70.20">
    <property type="match status" value="1"/>
</dbReference>
<dbReference type="EMBL" id="WUEZ01000016">
    <property type="protein sequence ID" value="NEI35418.1"/>
    <property type="molecule type" value="Genomic_DNA"/>
</dbReference>
<dbReference type="Pfam" id="PF05187">
    <property type="entry name" value="Fer4_ETF_QO"/>
    <property type="match status" value="1"/>
</dbReference>
<keyword evidence="4" id="KW-0004">4Fe-4S</keyword>
<evidence type="ECO:0000256" key="12">
    <source>
        <dbReference type="ARBA" id="ARBA00023075"/>
    </source>
</evidence>
<keyword evidence="10 14" id="KW-0408">Iron</keyword>
<dbReference type="FunFam" id="3.30.70.20:FF:000012">
    <property type="entry name" value="Electron transfer flavoprotein-ubiquinone oxidoreductase, mitochondrial"/>
    <property type="match status" value="1"/>
</dbReference>
<sequence>MTETTELPERESMEFDVVIVGAGPAGLAAAIRLKQVNPELSVVLLEKGAEVGAHILSGAVVDPIGIDRLLPGWRDEADHPFKTKVSADHFLLLGPAGSVRLPNVLMPPLMNNHGNYIVSLGLVCRWLATKAEELGVEIYPGFAATEVLYNDEGAVIGVATGDMGIEKNGEPGPNYTRGMELLGKYVLIGEGVRGSLAKQLIAKFDLQKDREPQKFGIGIKELWQVKPENHRPGLVQHSFGWPLGMKTGGGSFLYHLEDNLVAVGFVVHLNYKNPYLNPFEEFQRFKTHPAIRTTFEGGKRLSYGARAITEGGYQSVPKLSFPGGALIGCSAGLVNVPRIKGSHNAVLSGMLAAEKIAAAIVSGRSHDDVIEIENEWRKGDIGKDLKRVRNVKPLWSKFGTALGVALGGFDMWTNQLLGFSFFGTLKHGKTDAQSLEPASQHKPIAYPKPDGVLTFDRLSSVFLSNTNHEEDQPVHLQVKDMALQISSEHDIYAGPSTRYCPAGVYEWVEKDGKDVFVINAQNCVHCKTCDIKDPNQNINWVPPQGGEGPVYPNM</sequence>
<dbReference type="InterPro" id="IPR049398">
    <property type="entry name" value="ETF-QO/FixC_UQ-bd"/>
</dbReference>
<dbReference type="Gene3D" id="3.30.9.90">
    <property type="match status" value="1"/>
</dbReference>
<keyword evidence="7 14" id="KW-0274">FAD</keyword>
<dbReference type="InterPro" id="IPR036188">
    <property type="entry name" value="FAD/NAD-bd_sf"/>
</dbReference>
<feature type="domain" description="ETF-QO/FixX C-terminal" evidence="15">
    <location>
        <begin position="451"/>
        <end position="551"/>
    </location>
</feature>
<keyword evidence="9 14" id="KW-0560">Oxidoreductase</keyword>
<dbReference type="PANTHER" id="PTHR10617:SF107">
    <property type="entry name" value="ELECTRON TRANSFER FLAVOPROTEIN-UBIQUINONE OXIDOREDUCTASE, MITOCHONDRIAL"/>
    <property type="match status" value="1"/>
</dbReference>
<evidence type="ECO:0000256" key="11">
    <source>
        <dbReference type="ARBA" id="ARBA00023014"/>
    </source>
</evidence>
<evidence type="ECO:0000256" key="5">
    <source>
        <dbReference type="ARBA" id="ARBA00022630"/>
    </source>
</evidence>
<accession>A0A6P0B7M1</accession>
<comment type="catalytic activity">
    <reaction evidence="13 14">
        <text>a ubiquinone + reduced [electron-transfer flavoprotein] = a ubiquinol + oxidized [electron-transfer flavoprotein] + H(+)</text>
        <dbReference type="Rhea" id="RHEA:24052"/>
        <dbReference type="Rhea" id="RHEA-COMP:9565"/>
        <dbReference type="Rhea" id="RHEA-COMP:9566"/>
        <dbReference type="Rhea" id="RHEA-COMP:10685"/>
        <dbReference type="Rhea" id="RHEA-COMP:10686"/>
        <dbReference type="ChEBI" id="CHEBI:15378"/>
        <dbReference type="ChEBI" id="CHEBI:16389"/>
        <dbReference type="ChEBI" id="CHEBI:17976"/>
        <dbReference type="ChEBI" id="CHEBI:57692"/>
        <dbReference type="ChEBI" id="CHEBI:58307"/>
        <dbReference type="EC" id="1.5.5.1"/>
    </reaction>
</comment>
<dbReference type="InterPro" id="IPR007859">
    <property type="entry name" value="ETF-QO/FixX_C"/>
</dbReference>
<evidence type="ECO:0000256" key="3">
    <source>
        <dbReference type="ARBA" id="ARBA00022448"/>
    </source>
</evidence>
<dbReference type="GO" id="GO:0046872">
    <property type="term" value="F:metal ion binding"/>
    <property type="evidence" value="ECO:0007669"/>
    <property type="project" value="UniProtKB-KW"/>
</dbReference>
<keyword evidence="11 14" id="KW-0411">Iron-sulfur</keyword>
<dbReference type="SUPFAM" id="SSF54373">
    <property type="entry name" value="FAD-linked reductases, C-terminal domain"/>
    <property type="match status" value="1"/>
</dbReference>
<dbReference type="Gene3D" id="3.50.50.60">
    <property type="entry name" value="FAD/NAD(P)-binding domain"/>
    <property type="match status" value="1"/>
</dbReference>
<gene>
    <name evidence="17" type="ORF">GR204_15715</name>
</gene>
<evidence type="ECO:0000313" key="18">
    <source>
        <dbReference type="Proteomes" id="UP000471560"/>
    </source>
</evidence>
<feature type="domain" description="ETF-QO/FixC ubiquinone-binding" evidence="16">
    <location>
        <begin position="215"/>
        <end position="308"/>
    </location>
</feature>
<keyword evidence="6 14" id="KW-0479">Metal-binding</keyword>
<name>A0A6P0B7M1_RHILE</name>
<evidence type="ECO:0000256" key="9">
    <source>
        <dbReference type="ARBA" id="ARBA00023002"/>
    </source>
</evidence>
<comment type="caution">
    <text evidence="17">The sequence shown here is derived from an EMBL/GenBank/DDBJ whole genome shotgun (WGS) entry which is preliminary data.</text>
</comment>
<evidence type="ECO:0000256" key="8">
    <source>
        <dbReference type="ARBA" id="ARBA00022982"/>
    </source>
</evidence>
<dbReference type="RefSeq" id="WP_164577061.1">
    <property type="nucleotide sequence ID" value="NZ_CAXURF020000001.1"/>
</dbReference>
<dbReference type="GO" id="GO:0051539">
    <property type="term" value="F:4 iron, 4 sulfur cluster binding"/>
    <property type="evidence" value="ECO:0007669"/>
    <property type="project" value="UniProtKB-UniRule"/>
</dbReference>
<evidence type="ECO:0000256" key="10">
    <source>
        <dbReference type="ARBA" id="ARBA00023004"/>
    </source>
</evidence>
<comment type="function">
    <text evidence="2 14">Accepts electrons from ETF and reduces ubiquinone.</text>
</comment>
<dbReference type="PANTHER" id="PTHR10617">
    <property type="entry name" value="ELECTRON TRANSFER FLAVOPROTEIN-UBIQUINONE OXIDOREDUCTASE"/>
    <property type="match status" value="1"/>
</dbReference>
<evidence type="ECO:0000313" key="17">
    <source>
        <dbReference type="EMBL" id="NEI35418.1"/>
    </source>
</evidence>
<evidence type="ECO:0000256" key="6">
    <source>
        <dbReference type="ARBA" id="ARBA00022723"/>
    </source>
</evidence>
<evidence type="ECO:0000256" key="4">
    <source>
        <dbReference type="ARBA" id="ARBA00022485"/>
    </source>
</evidence>
<organism evidence="17 18">
    <name type="scientific">Rhizobium leguminosarum</name>
    <dbReference type="NCBI Taxonomy" id="384"/>
    <lineage>
        <taxon>Bacteria</taxon>
        <taxon>Pseudomonadati</taxon>
        <taxon>Pseudomonadota</taxon>
        <taxon>Alphaproteobacteria</taxon>
        <taxon>Hyphomicrobiales</taxon>
        <taxon>Rhizobiaceae</taxon>
        <taxon>Rhizobium/Agrobacterium group</taxon>
        <taxon>Rhizobium</taxon>
    </lineage>
</organism>
<keyword evidence="5 14" id="KW-0285">Flavoprotein</keyword>